<accession>A0A9W9I5E3</accession>
<dbReference type="GO" id="GO:0016272">
    <property type="term" value="C:prefoldin complex"/>
    <property type="evidence" value="ECO:0007669"/>
    <property type="project" value="InterPro"/>
</dbReference>
<keyword evidence="2" id="KW-0143">Chaperone</keyword>
<evidence type="ECO:0000313" key="4">
    <source>
        <dbReference type="Proteomes" id="UP001149163"/>
    </source>
</evidence>
<dbReference type="RefSeq" id="XP_056544760.1">
    <property type="nucleotide sequence ID" value="XM_056686018.1"/>
</dbReference>
<evidence type="ECO:0000256" key="1">
    <source>
        <dbReference type="ARBA" id="ARBA00008045"/>
    </source>
</evidence>
<dbReference type="GO" id="GO:0051082">
    <property type="term" value="F:unfolded protein binding"/>
    <property type="evidence" value="ECO:0007669"/>
    <property type="project" value="InterPro"/>
</dbReference>
<dbReference type="InterPro" id="IPR009053">
    <property type="entry name" value="Prefoldin"/>
</dbReference>
<gene>
    <name evidence="3" type="ORF">N7482_003893</name>
</gene>
<keyword evidence="4" id="KW-1185">Reference proteome</keyword>
<dbReference type="Proteomes" id="UP001149163">
    <property type="component" value="Unassembled WGS sequence"/>
</dbReference>
<dbReference type="GeneID" id="81425194"/>
<dbReference type="InterPro" id="IPR002777">
    <property type="entry name" value="PFD_beta-like"/>
</dbReference>
<proteinExistence type="inferred from homology"/>
<evidence type="ECO:0000313" key="3">
    <source>
        <dbReference type="EMBL" id="KAJ5168299.1"/>
    </source>
</evidence>
<organism evidence="3 4">
    <name type="scientific">Penicillium canariense</name>
    <dbReference type="NCBI Taxonomy" id="189055"/>
    <lineage>
        <taxon>Eukaryota</taxon>
        <taxon>Fungi</taxon>
        <taxon>Dikarya</taxon>
        <taxon>Ascomycota</taxon>
        <taxon>Pezizomycotina</taxon>
        <taxon>Eurotiomycetes</taxon>
        <taxon>Eurotiomycetidae</taxon>
        <taxon>Eurotiales</taxon>
        <taxon>Aspergillaceae</taxon>
        <taxon>Penicillium</taxon>
    </lineage>
</organism>
<comment type="similarity">
    <text evidence="1">Belongs to the prefoldin subunit beta family.</text>
</comment>
<dbReference type="PANTHER" id="PTHR20903">
    <property type="entry name" value="PREFOLDIN SUBUNIT 1-RELATED"/>
    <property type="match status" value="1"/>
</dbReference>
<dbReference type="AlphaFoldDB" id="A0A9W9I5E3"/>
<dbReference type="GO" id="GO:0044183">
    <property type="term" value="F:protein folding chaperone"/>
    <property type="evidence" value="ECO:0007669"/>
    <property type="project" value="TreeGrafter"/>
</dbReference>
<dbReference type="EMBL" id="JAPQKN010000002">
    <property type="protein sequence ID" value="KAJ5168299.1"/>
    <property type="molecule type" value="Genomic_DNA"/>
</dbReference>
<protein>
    <recommendedName>
        <fullName evidence="5">Prefoldin subunit 1</fullName>
    </recommendedName>
</protein>
<sequence>MSIPNEALQKILQEIETRAIASQQQIGVTKAQITTKQRDIRMLQLTSKELSELPSDTPVYEGVGKMFVNVPIDTVNKRLTRESSEASSEITNLEKKLHYHETTFKNSRENLEQILRSGGRA</sequence>
<dbReference type="CDD" id="cd23164">
    <property type="entry name" value="Prefoldin_1"/>
    <property type="match status" value="1"/>
</dbReference>
<dbReference type="Pfam" id="PF01920">
    <property type="entry name" value="Prefoldin_2"/>
    <property type="match status" value="1"/>
</dbReference>
<dbReference type="Gene3D" id="1.10.287.370">
    <property type="match status" value="1"/>
</dbReference>
<dbReference type="GO" id="GO:0005737">
    <property type="term" value="C:cytoplasm"/>
    <property type="evidence" value="ECO:0007669"/>
    <property type="project" value="TreeGrafter"/>
</dbReference>
<evidence type="ECO:0008006" key="5">
    <source>
        <dbReference type="Google" id="ProtNLM"/>
    </source>
</evidence>
<evidence type="ECO:0000256" key="2">
    <source>
        <dbReference type="ARBA" id="ARBA00023186"/>
    </source>
</evidence>
<dbReference type="OrthoDB" id="2015447at2759"/>
<comment type="caution">
    <text evidence="3">The sequence shown here is derived from an EMBL/GenBank/DDBJ whole genome shotgun (WGS) entry which is preliminary data.</text>
</comment>
<reference evidence="3" key="1">
    <citation type="submission" date="2022-11" db="EMBL/GenBank/DDBJ databases">
        <authorList>
            <person name="Petersen C."/>
        </authorList>
    </citation>
    <scope>NUCLEOTIDE SEQUENCE</scope>
    <source>
        <strain evidence="3">IBT 26290</strain>
    </source>
</reference>
<reference evidence="3" key="2">
    <citation type="journal article" date="2023" name="IMA Fungus">
        <title>Comparative genomic study of the Penicillium genus elucidates a diverse pangenome and 15 lateral gene transfer events.</title>
        <authorList>
            <person name="Petersen C."/>
            <person name="Sorensen T."/>
            <person name="Nielsen M.R."/>
            <person name="Sondergaard T.E."/>
            <person name="Sorensen J.L."/>
            <person name="Fitzpatrick D.A."/>
            <person name="Frisvad J.C."/>
            <person name="Nielsen K.L."/>
        </authorList>
    </citation>
    <scope>NUCLEOTIDE SEQUENCE</scope>
    <source>
        <strain evidence="3">IBT 26290</strain>
    </source>
</reference>
<dbReference type="SUPFAM" id="SSF46579">
    <property type="entry name" value="Prefoldin"/>
    <property type="match status" value="1"/>
</dbReference>
<dbReference type="PANTHER" id="PTHR20903:SF0">
    <property type="entry name" value="PREFOLDIN SUBUNIT 1"/>
    <property type="match status" value="1"/>
</dbReference>
<name>A0A9W9I5E3_9EURO</name>